<evidence type="ECO:0000256" key="4">
    <source>
        <dbReference type="SAM" id="Phobius"/>
    </source>
</evidence>
<feature type="domain" description="Glycosyltransferase 2-like" evidence="5">
    <location>
        <begin position="46"/>
        <end position="242"/>
    </location>
</feature>
<feature type="transmembrane region" description="Helical" evidence="4">
    <location>
        <begin position="330"/>
        <end position="351"/>
    </location>
</feature>
<dbReference type="EMBL" id="JACXSI010000045">
    <property type="protein sequence ID" value="MBD3109823.1"/>
    <property type="molecule type" value="Genomic_DNA"/>
</dbReference>
<dbReference type="SUPFAM" id="SSF53448">
    <property type="entry name" value="Nucleotide-diphospho-sugar transferases"/>
    <property type="match status" value="1"/>
</dbReference>
<evidence type="ECO:0000313" key="6">
    <source>
        <dbReference type="EMBL" id="MBD3109823.1"/>
    </source>
</evidence>
<comment type="caution">
    <text evidence="6">The sequence shown here is derived from an EMBL/GenBank/DDBJ whole genome shotgun (WGS) entry which is preliminary data.</text>
</comment>
<evidence type="ECO:0000256" key="1">
    <source>
        <dbReference type="ARBA" id="ARBA00006739"/>
    </source>
</evidence>
<keyword evidence="7" id="KW-1185">Reference proteome</keyword>
<dbReference type="Proteomes" id="UP000602076">
    <property type="component" value="Unassembled WGS sequence"/>
</dbReference>
<evidence type="ECO:0000256" key="3">
    <source>
        <dbReference type="ARBA" id="ARBA00022679"/>
    </source>
</evidence>
<dbReference type="GO" id="GO:0016757">
    <property type="term" value="F:glycosyltransferase activity"/>
    <property type="evidence" value="ECO:0007669"/>
    <property type="project" value="UniProtKB-KW"/>
</dbReference>
<reference evidence="6" key="1">
    <citation type="submission" date="2020-09" db="EMBL/GenBank/DDBJ databases">
        <title>Bacillus faecalis sp. nov., a moderately halophilic bacterium isolated from cow faeces.</title>
        <authorList>
            <person name="Jiang L."/>
            <person name="Lee J."/>
        </authorList>
    </citation>
    <scope>NUCLEOTIDE SEQUENCE</scope>
    <source>
        <strain evidence="6">AGMB 02131</strain>
    </source>
</reference>
<keyword evidence="4" id="KW-0812">Transmembrane</keyword>
<feature type="transmembrane region" description="Helical" evidence="4">
    <location>
        <begin position="6"/>
        <end position="28"/>
    </location>
</feature>
<evidence type="ECO:0000313" key="7">
    <source>
        <dbReference type="Proteomes" id="UP000602076"/>
    </source>
</evidence>
<dbReference type="Gene3D" id="3.90.550.10">
    <property type="entry name" value="Spore Coat Polysaccharide Biosynthesis Protein SpsA, Chain A"/>
    <property type="match status" value="1"/>
</dbReference>
<accession>A0A927HDU1</accession>
<dbReference type="PANTHER" id="PTHR43630:SF1">
    <property type="entry name" value="POLY-BETA-1,6-N-ACETYL-D-GLUCOSAMINE SYNTHASE"/>
    <property type="match status" value="1"/>
</dbReference>
<protein>
    <submittedName>
        <fullName evidence="6">Glycosyltransferase family 2 protein</fullName>
    </submittedName>
</protein>
<evidence type="ECO:0000259" key="5">
    <source>
        <dbReference type="Pfam" id="PF00535"/>
    </source>
</evidence>
<feature type="transmembrane region" description="Helical" evidence="4">
    <location>
        <begin position="307"/>
        <end position="324"/>
    </location>
</feature>
<dbReference type="CDD" id="cd06423">
    <property type="entry name" value="CESA_like"/>
    <property type="match status" value="1"/>
</dbReference>
<dbReference type="PANTHER" id="PTHR43630">
    <property type="entry name" value="POLY-BETA-1,6-N-ACETYL-D-GLUCOSAMINE SYNTHASE"/>
    <property type="match status" value="1"/>
</dbReference>
<feature type="transmembrane region" description="Helical" evidence="4">
    <location>
        <begin position="401"/>
        <end position="432"/>
    </location>
</feature>
<keyword evidence="4" id="KW-1133">Transmembrane helix</keyword>
<organism evidence="6 7">
    <name type="scientific">Peribacillus faecalis</name>
    <dbReference type="NCBI Taxonomy" id="2772559"/>
    <lineage>
        <taxon>Bacteria</taxon>
        <taxon>Bacillati</taxon>
        <taxon>Bacillota</taxon>
        <taxon>Bacilli</taxon>
        <taxon>Bacillales</taxon>
        <taxon>Bacillaceae</taxon>
        <taxon>Peribacillus</taxon>
    </lineage>
</organism>
<gene>
    <name evidence="6" type="ORF">IEO70_15895</name>
</gene>
<name>A0A927HDU1_9BACI</name>
<dbReference type="InterPro" id="IPR001173">
    <property type="entry name" value="Glyco_trans_2-like"/>
</dbReference>
<comment type="similarity">
    <text evidence="1">Belongs to the glycosyltransferase 2 family.</text>
</comment>
<sequence>MFHWIILIIILISATFIAFHMINGFLAIKKQIKYKLNKQSSQQGISVLVPCFNEENTVTSSIQSINNILTEYPNLEYIFINDGSTDDTLINLAEKLQLVEINKDYEETIFHQPMMNIYESTLYPNVFVLNKVNGGKADALNAGINFATNELIVTLDADTLLDKGALPIVNEVYTDDSVIAGGGTVNILQSQEYTKGKMQLRKLKLLIKLQIMDYLKGFIILKASLSRLNALNVVSGTFGVFRKSLLLELGGYRVTIGEDMDITLKFQLYAMANKGKRIVYIPNAIAYTECPATWRDLFSQRIRWHKAYVDCFLLYSGSLFKRFFKGALPFFFIIDTTFLGVGFTMFSLFYLSYLAIVKFSVGSLIIILIYIVCISIISITSNLLALYLYKLQGGRFEEKNALSLFLTIIADIIIFRFCVAVFMVLGTIFYFINRKKWNTVSRTGEVYYSKDSRR</sequence>
<dbReference type="AlphaFoldDB" id="A0A927HDU1"/>
<feature type="transmembrane region" description="Helical" evidence="4">
    <location>
        <begin position="363"/>
        <end position="389"/>
    </location>
</feature>
<keyword evidence="2" id="KW-0328">Glycosyltransferase</keyword>
<proteinExistence type="inferred from homology"/>
<keyword evidence="3" id="KW-0808">Transferase</keyword>
<dbReference type="InterPro" id="IPR029044">
    <property type="entry name" value="Nucleotide-diphossugar_trans"/>
</dbReference>
<evidence type="ECO:0000256" key="2">
    <source>
        <dbReference type="ARBA" id="ARBA00022676"/>
    </source>
</evidence>
<keyword evidence="4" id="KW-0472">Membrane</keyword>
<dbReference type="RefSeq" id="WP_190999355.1">
    <property type="nucleotide sequence ID" value="NZ_JACXSI010000045.1"/>
</dbReference>
<dbReference type="Pfam" id="PF00535">
    <property type="entry name" value="Glycos_transf_2"/>
    <property type="match status" value="1"/>
</dbReference>